<evidence type="ECO:0000313" key="1">
    <source>
        <dbReference type="EMBL" id="JAI06948.1"/>
    </source>
</evidence>
<accession>A0A0E9XW52</accession>
<proteinExistence type="predicted"/>
<dbReference type="EMBL" id="GBXM01001630">
    <property type="protein sequence ID" value="JAI06948.1"/>
    <property type="molecule type" value="Transcribed_RNA"/>
</dbReference>
<name>A0A0E9XW52_ANGAN</name>
<organism evidence="1">
    <name type="scientific">Anguilla anguilla</name>
    <name type="common">European freshwater eel</name>
    <name type="synonym">Muraena anguilla</name>
    <dbReference type="NCBI Taxonomy" id="7936"/>
    <lineage>
        <taxon>Eukaryota</taxon>
        <taxon>Metazoa</taxon>
        <taxon>Chordata</taxon>
        <taxon>Craniata</taxon>
        <taxon>Vertebrata</taxon>
        <taxon>Euteleostomi</taxon>
        <taxon>Actinopterygii</taxon>
        <taxon>Neopterygii</taxon>
        <taxon>Teleostei</taxon>
        <taxon>Anguilliformes</taxon>
        <taxon>Anguillidae</taxon>
        <taxon>Anguilla</taxon>
    </lineage>
</organism>
<dbReference type="AlphaFoldDB" id="A0A0E9XW52"/>
<sequence length="55" mass="6741">MYLFLVFSSHRFLLETAIFKVKATSYNFCHLRNQTIYNFKWSVKHLNIRKIIMLD</sequence>
<reference evidence="1" key="1">
    <citation type="submission" date="2014-11" db="EMBL/GenBank/DDBJ databases">
        <authorList>
            <person name="Amaro Gonzalez C."/>
        </authorList>
    </citation>
    <scope>NUCLEOTIDE SEQUENCE</scope>
</reference>
<protein>
    <submittedName>
        <fullName evidence="1">Uncharacterized protein</fullName>
    </submittedName>
</protein>
<reference evidence="1" key="2">
    <citation type="journal article" date="2015" name="Fish Shellfish Immunol.">
        <title>Early steps in the European eel (Anguilla anguilla)-Vibrio vulnificus interaction in the gills: Role of the RtxA13 toxin.</title>
        <authorList>
            <person name="Callol A."/>
            <person name="Pajuelo D."/>
            <person name="Ebbesson L."/>
            <person name="Teles M."/>
            <person name="MacKenzie S."/>
            <person name="Amaro C."/>
        </authorList>
    </citation>
    <scope>NUCLEOTIDE SEQUENCE</scope>
</reference>